<comment type="subcellular location">
    <subcellularLocation>
        <location evidence="6">Cell membrane</location>
        <topology evidence="6">Multi-pass membrane protein</topology>
    </subcellularLocation>
    <subcellularLocation>
        <location evidence="1">Membrane</location>
        <topology evidence="1">Multi-pass membrane protein</topology>
    </subcellularLocation>
</comment>
<feature type="domain" description="Heme-copper oxidase subunit III family profile" evidence="8">
    <location>
        <begin position="30"/>
        <end position="205"/>
    </location>
</feature>
<keyword evidence="4 7" id="KW-1133">Transmembrane helix</keyword>
<evidence type="ECO:0000256" key="1">
    <source>
        <dbReference type="ARBA" id="ARBA00004141"/>
    </source>
</evidence>
<dbReference type="SUPFAM" id="SSF81452">
    <property type="entry name" value="Cytochrome c oxidase subunit III-like"/>
    <property type="match status" value="1"/>
</dbReference>
<sequence>MSIGEGTLSSSYLKLGKLKEKPTSIPGEGGIWVFLFGDLSIFTALFGSWMYYRAYNVEEFLTSQATLSETLATLNTILLLMSSWCVVMAIESARSQKLVQARQLLIGAASCGIGFSVVKIYEYWTKFDAGITIVTNDFYMLYFMATGMHFIHVIIGLCVLGLMWLQLTKSRVGEREIKFLETGATYWHMVDLLWIILFPLIYLMG</sequence>
<feature type="transmembrane region" description="Helical" evidence="7">
    <location>
        <begin position="141"/>
        <end position="165"/>
    </location>
</feature>
<dbReference type="RefSeq" id="WP_168448588.1">
    <property type="nucleotide sequence ID" value="NZ_JAAWWK010000001.1"/>
</dbReference>
<dbReference type="Pfam" id="PF00510">
    <property type="entry name" value="COX3"/>
    <property type="match status" value="1"/>
</dbReference>
<dbReference type="Gene3D" id="1.20.120.80">
    <property type="entry name" value="Cytochrome c oxidase, subunit III, four-helix bundle"/>
    <property type="match status" value="1"/>
</dbReference>
<organism evidence="9 10">
    <name type="scientific">Spongiibacter thalassae</name>
    <dbReference type="NCBI Taxonomy" id="2721624"/>
    <lineage>
        <taxon>Bacteria</taxon>
        <taxon>Pseudomonadati</taxon>
        <taxon>Pseudomonadota</taxon>
        <taxon>Gammaproteobacteria</taxon>
        <taxon>Cellvibrionales</taxon>
        <taxon>Spongiibacteraceae</taxon>
        <taxon>Spongiibacter</taxon>
    </lineage>
</organism>
<evidence type="ECO:0000256" key="7">
    <source>
        <dbReference type="SAM" id="Phobius"/>
    </source>
</evidence>
<name>A0ABX1GCQ2_9GAMM</name>
<evidence type="ECO:0000256" key="4">
    <source>
        <dbReference type="ARBA" id="ARBA00022989"/>
    </source>
</evidence>
<feature type="transmembrane region" description="Helical" evidence="7">
    <location>
        <begin position="104"/>
        <end position="121"/>
    </location>
</feature>
<accession>A0ABX1GCQ2</accession>
<feature type="transmembrane region" description="Helical" evidence="7">
    <location>
        <begin position="186"/>
        <end position="204"/>
    </location>
</feature>
<protein>
    <submittedName>
        <fullName evidence="9">Cytochrome c oxidase subunit 3 family protein</fullName>
    </submittedName>
</protein>
<comment type="caution">
    <text evidence="9">The sequence shown here is derived from an EMBL/GenBank/DDBJ whole genome shotgun (WGS) entry which is preliminary data.</text>
</comment>
<dbReference type="InterPro" id="IPR035973">
    <property type="entry name" value="Cyt_c_oxidase_su3-like_sf"/>
</dbReference>
<evidence type="ECO:0000256" key="6">
    <source>
        <dbReference type="RuleBase" id="RU003376"/>
    </source>
</evidence>
<dbReference type="Proteomes" id="UP000765845">
    <property type="component" value="Unassembled WGS sequence"/>
</dbReference>
<dbReference type="PANTHER" id="PTHR11403">
    <property type="entry name" value="CYTOCHROME C OXIDASE SUBUNIT III"/>
    <property type="match status" value="1"/>
</dbReference>
<evidence type="ECO:0000256" key="3">
    <source>
        <dbReference type="ARBA" id="ARBA00022692"/>
    </source>
</evidence>
<keyword evidence="3 6" id="KW-0812">Transmembrane</keyword>
<dbReference type="InterPro" id="IPR024791">
    <property type="entry name" value="Cyt_c/ubiquinol_Oxase_su3"/>
</dbReference>
<proteinExistence type="inferred from homology"/>
<gene>
    <name evidence="9" type="ORF">HCU74_01300</name>
</gene>
<dbReference type="PROSITE" id="PS50253">
    <property type="entry name" value="COX3"/>
    <property type="match status" value="1"/>
</dbReference>
<evidence type="ECO:0000256" key="5">
    <source>
        <dbReference type="ARBA" id="ARBA00023136"/>
    </source>
</evidence>
<keyword evidence="10" id="KW-1185">Reference proteome</keyword>
<feature type="transmembrane region" description="Helical" evidence="7">
    <location>
        <begin position="72"/>
        <end position="92"/>
    </location>
</feature>
<comment type="similarity">
    <text evidence="2 6">Belongs to the cytochrome c oxidase subunit 3 family.</text>
</comment>
<feature type="transmembrane region" description="Helical" evidence="7">
    <location>
        <begin position="31"/>
        <end position="52"/>
    </location>
</feature>
<dbReference type="InterPro" id="IPR013833">
    <property type="entry name" value="Cyt_c_oxidase_su3_a-hlx"/>
</dbReference>
<dbReference type="PANTHER" id="PTHR11403:SF6">
    <property type="entry name" value="NITRIC OXIDE REDUCTASE SUBUNIT E"/>
    <property type="match status" value="1"/>
</dbReference>
<reference evidence="9 10" key="1">
    <citation type="submission" date="2020-04" db="EMBL/GenBank/DDBJ databases">
        <authorList>
            <person name="Yoon J."/>
        </authorList>
    </citation>
    <scope>NUCLEOTIDE SEQUENCE [LARGE SCALE GENOMIC DNA]</scope>
    <source>
        <strain evidence="9 10">KMU-166</strain>
    </source>
</reference>
<evidence type="ECO:0000313" key="10">
    <source>
        <dbReference type="Proteomes" id="UP000765845"/>
    </source>
</evidence>
<dbReference type="CDD" id="cd02862">
    <property type="entry name" value="NorE_like"/>
    <property type="match status" value="1"/>
</dbReference>
<evidence type="ECO:0000313" key="9">
    <source>
        <dbReference type="EMBL" id="NKI16044.1"/>
    </source>
</evidence>
<evidence type="ECO:0000259" key="8">
    <source>
        <dbReference type="PROSITE" id="PS50253"/>
    </source>
</evidence>
<dbReference type="InterPro" id="IPR000298">
    <property type="entry name" value="Cyt_c_oxidase-like_su3"/>
</dbReference>
<dbReference type="EMBL" id="JAAWWK010000001">
    <property type="protein sequence ID" value="NKI16044.1"/>
    <property type="molecule type" value="Genomic_DNA"/>
</dbReference>
<evidence type="ECO:0000256" key="2">
    <source>
        <dbReference type="ARBA" id="ARBA00010581"/>
    </source>
</evidence>
<keyword evidence="5 7" id="KW-0472">Membrane</keyword>